<dbReference type="Proteomes" id="UP000502331">
    <property type="component" value="Chromosome"/>
</dbReference>
<evidence type="ECO:0000313" key="10">
    <source>
        <dbReference type="Proteomes" id="UP000502331"/>
    </source>
</evidence>
<keyword evidence="10" id="KW-1185">Reference proteome</keyword>
<dbReference type="GO" id="GO:0005886">
    <property type="term" value="C:plasma membrane"/>
    <property type="evidence" value="ECO:0007669"/>
    <property type="project" value="UniProtKB-SubCell"/>
</dbReference>
<feature type="transmembrane region" description="Helical" evidence="7">
    <location>
        <begin position="130"/>
        <end position="148"/>
    </location>
</feature>
<keyword evidence="5 7" id="KW-1133">Transmembrane helix</keyword>
<dbReference type="AlphaFoldDB" id="A0A6H0SGR6"/>
<feature type="transmembrane region" description="Helical" evidence="7">
    <location>
        <begin position="7"/>
        <end position="27"/>
    </location>
</feature>
<dbReference type="Pfam" id="PF09335">
    <property type="entry name" value="VTT_dom"/>
    <property type="match status" value="1"/>
</dbReference>
<proteinExistence type="inferred from homology"/>
<feature type="transmembrane region" description="Helical" evidence="7">
    <location>
        <begin position="67"/>
        <end position="87"/>
    </location>
</feature>
<keyword evidence="4 7" id="KW-0812">Transmembrane</keyword>
<evidence type="ECO:0000256" key="4">
    <source>
        <dbReference type="ARBA" id="ARBA00022692"/>
    </source>
</evidence>
<feature type="transmembrane region" description="Helical" evidence="7">
    <location>
        <begin position="99"/>
        <end position="124"/>
    </location>
</feature>
<reference evidence="9 10" key="1">
    <citation type="submission" date="2018-09" db="EMBL/GenBank/DDBJ databases">
        <title>Glutamicibacter mishrai S5-52T (LMG 29155T = KCTC 39846T).</title>
        <authorList>
            <person name="Das S.K."/>
        </authorList>
    </citation>
    <scope>NUCLEOTIDE SEQUENCE [LARGE SCALE GENOMIC DNA]</scope>
    <source>
        <strain evidence="9 10">S5-52</strain>
    </source>
</reference>
<keyword evidence="3 7" id="KW-1003">Cell membrane</keyword>
<dbReference type="RefSeq" id="WP_022876101.1">
    <property type="nucleotide sequence ID" value="NZ_CP032549.1"/>
</dbReference>
<feature type="domain" description="VTT" evidence="8">
    <location>
        <begin position="14"/>
        <end position="118"/>
    </location>
</feature>
<evidence type="ECO:0000256" key="6">
    <source>
        <dbReference type="ARBA" id="ARBA00023136"/>
    </source>
</evidence>
<organism evidence="9 10">
    <name type="scientific">Glutamicibacter mishrai</name>
    <dbReference type="NCBI Taxonomy" id="1775880"/>
    <lineage>
        <taxon>Bacteria</taxon>
        <taxon>Bacillati</taxon>
        <taxon>Actinomycetota</taxon>
        <taxon>Actinomycetes</taxon>
        <taxon>Micrococcales</taxon>
        <taxon>Micrococcaceae</taxon>
        <taxon>Glutamicibacter</taxon>
    </lineage>
</organism>
<comment type="similarity">
    <text evidence="2 7">Belongs to the DedA family.</text>
</comment>
<sequence length="170" mass="18952">MAETISWLINDAPFGVTFIFFFLGAFARGNATYWVGRGIAKGVERTRFHKHLHGPVYRRAQKFIERWGIFAIPLSFLTLGIQSAVNASAGISRMPLRRYLPAVAVGALLWSAIYTTVGLAVFYAWLALDWPWIAGALALIGVVVFIVLRRRARKRPAQETTAPESSQINC</sequence>
<evidence type="ECO:0000256" key="3">
    <source>
        <dbReference type="ARBA" id="ARBA00022475"/>
    </source>
</evidence>
<evidence type="ECO:0000256" key="2">
    <source>
        <dbReference type="ARBA" id="ARBA00010792"/>
    </source>
</evidence>
<dbReference type="PANTHER" id="PTHR30353">
    <property type="entry name" value="INNER MEMBRANE PROTEIN DEDA-RELATED"/>
    <property type="match status" value="1"/>
</dbReference>
<dbReference type="InterPro" id="IPR032816">
    <property type="entry name" value="VTT_dom"/>
</dbReference>
<dbReference type="PANTHER" id="PTHR30353:SF15">
    <property type="entry name" value="INNER MEMBRANE PROTEIN YABI"/>
    <property type="match status" value="1"/>
</dbReference>
<accession>A0A6H0SGR6</accession>
<evidence type="ECO:0000313" key="9">
    <source>
        <dbReference type="EMBL" id="QIV86578.1"/>
    </source>
</evidence>
<gene>
    <name evidence="9" type="ORF">D3791_05210</name>
</gene>
<dbReference type="InterPro" id="IPR032818">
    <property type="entry name" value="DedA-like"/>
</dbReference>
<evidence type="ECO:0000256" key="7">
    <source>
        <dbReference type="RuleBase" id="RU367016"/>
    </source>
</evidence>
<protein>
    <recommendedName>
        <fullName evidence="8">VTT domain-containing protein</fullName>
    </recommendedName>
</protein>
<dbReference type="EMBL" id="CP032549">
    <property type="protein sequence ID" value="QIV86578.1"/>
    <property type="molecule type" value="Genomic_DNA"/>
</dbReference>
<evidence type="ECO:0000256" key="1">
    <source>
        <dbReference type="ARBA" id="ARBA00004651"/>
    </source>
</evidence>
<evidence type="ECO:0000259" key="8">
    <source>
        <dbReference type="Pfam" id="PF09335"/>
    </source>
</evidence>
<evidence type="ECO:0000256" key="5">
    <source>
        <dbReference type="ARBA" id="ARBA00022989"/>
    </source>
</evidence>
<comment type="subcellular location">
    <subcellularLocation>
        <location evidence="1 7">Cell membrane</location>
        <topology evidence="1 7">Multi-pass membrane protein</topology>
    </subcellularLocation>
</comment>
<name>A0A6H0SGR6_9MICC</name>
<keyword evidence="6 7" id="KW-0472">Membrane</keyword>